<comment type="caution">
    <text evidence="1">The sequence shown here is derived from an EMBL/GenBank/DDBJ whole genome shotgun (WGS) entry which is preliminary data.</text>
</comment>
<dbReference type="EMBL" id="BAED01000054">
    <property type="protein sequence ID" value="GAB06548.1"/>
    <property type="molecule type" value="Genomic_DNA"/>
</dbReference>
<dbReference type="STRING" id="1075090.GOAMR_54_00580"/>
<evidence type="ECO:0000313" key="1">
    <source>
        <dbReference type="EMBL" id="GAB06548.1"/>
    </source>
</evidence>
<reference evidence="1 2" key="1">
    <citation type="submission" date="2011-11" db="EMBL/GenBank/DDBJ databases">
        <title>Whole genome shotgun sequence of Gordonia amarae NBRC 15530.</title>
        <authorList>
            <person name="Takarada H."/>
            <person name="Hosoyama A."/>
            <person name="Tsuchikane K."/>
            <person name="Katsumata H."/>
            <person name="Yamazaki S."/>
            <person name="Fujita N."/>
        </authorList>
    </citation>
    <scope>NUCLEOTIDE SEQUENCE [LARGE SCALE GENOMIC DNA]</scope>
    <source>
        <strain evidence="1 2">NBRC 15530</strain>
    </source>
</reference>
<dbReference type="Gene3D" id="3.10.129.10">
    <property type="entry name" value="Hotdog Thioesterase"/>
    <property type="match status" value="1"/>
</dbReference>
<keyword evidence="2" id="KW-1185">Reference proteome</keyword>
<name>G7GSH3_9ACTN</name>
<proteinExistence type="predicted"/>
<organism evidence="1 2">
    <name type="scientific">Gordonia amarae NBRC 15530</name>
    <dbReference type="NCBI Taxonomy" id="1075090"/>
    <lineage>
        <taxon>Bacteria</taxon>
        <taxon>Bacillati</taxon>
        <taxon>Actinomycetota</taxon>
        <taxon>Actinomycetes</taxon>
        <taxon>Mycobacteriales</taxon>
        <taxon>Gordoniaceae</taxon>
        <taxon>Gordonia</taxon>
    </lineage>
</organism>
<evidence type="ECO:0000313" key="2">
    <source>
        <dbReference type="Proteomes" id="UP000006023"/>
    </source>
</evidence>
<dbReference type="AlphaFoldDB" id="G7GSH3"/>
<dbReference type="Proteomes" id="UP000006023">
    <property type="component" value="Unassembled WGS sequence"/>
</dbReference>
<dbReference type="SUPFAM" id="SSF54637">
    <property type="entry name" value="Thioesterase/thiol ester dehydrase-isomerase"/>
    <property type="match status" value="1"/>
</dbReference>
<accession>G7GSH3</accession>
<protein>
    <recommendedName>
        <fullName evidence="3">Thioesterase domain-containing protein</fullName>
    </recommendedName>
</protein>
<gene>
    <name evidence="1" type="ORF">GOAMR_54_00580</name>
</gene>
<sequence>MYVKSSDLGSPSNGTELMRAFLPGRVLRRGRTLTACEAEIRTESGRLVAKALGNYKVG</sequence>
<evidence type="ECO:0008006" key="3">
    <source>
        <dbReference type="Google" id="ProtNLM"/>
    </source>
</evidence>
<dbReference type="InterPro" id="IPR029069">
    <property type="entry name" value="HotDog_dom_sf"/>
</dbReference>